<dbReference type="OrthoDB" id="3758478at2759"/>
<protein>
    <recommendedName>
        <fullName evidence="1">SnoaL-like domain-containing protein</fullName>
    </recommendedName>
</protein>
<dbReference type="AlphaFoldDB" id="A0A8K0UUR4"/>
<keyword evidence="3" id="KW-1185">Reference proteome</keyword>
<evidence type="ECO:0000313" key="3">
    <source>
        <dbReference type="Proteomes" id="UP000813824"/>
    </source>
</evidence>
<name>A0A8K0UUR4_9AGAR</name>
<evidence type="ECO:0000259" key="1">
    <source>
        <dbReference type="Pfam" id="PF12680"/>
    </source>
</evidence>
<dbReference type="InterPro" id="IPR032710">
    <property type="entry name" value="NTF2-like_dom_sf"/>
</dbReference>
<dbReference type="Pfam" id="PF12680">
    <property type="entry name" value="SnoaL_2"/>
    <property type="match status" value="1"/>
</dbReference>
<organism evidence="2 3">
    <name type="scientific">Cristinia sonorae</name>
    <dbReference type="NCBI Taxonomy" id="1940300"/>
    <lineage>
        <taxon>Eukaryota</taxon>
        <taxon>Fungi</taxon>
        <taxon>Dikarya</taxon>
        <taxon>Basidiomycota</taxon>
        <taxon>Agaricomycotina</taxon>
        <taxon>Agaricomycetes</taxon>
        <taxon>Agaricomycetidae</taxon>
        <taxon>Agaricales</taxon>
        <taxon>Pleurotineae</taxon>
        <taxon>Stephanosporaceae</taxon>
        <taxon>Cristinia</taxon>
    </lineage>
</organism>
<dbReference type="EMBL" id="JAEVFJ010000005">
    <property type="protein sequence ID" value="KAH8104841.1"/>
    <property type="molecule type" value="Genomic_DNA"/>
</dbReference>
<feature type="domain" description="SnoaL-like" evidence="1">
    <location>
        <begin position="29"/>
        <end position="122"/>
    </location>
</feature>
<evidence type="ECO:0000313" key="2">
    <source>
        <dbReference type="EMBL" id="KAH8104841.1"/>
    </source>
</evidence>
<accession>A0A8K0UUR4</accession>
<sequence length="163" mass="19076">MPALSLCTHSDPQETETPQMKAALSWIHAVVETLDMRELEAVITEDFTYEILPKSLGHHPRQREEFLLYADAILFRFVKDFRATIHQVVQSWDAVVLYATCQAISVTGHPYTNEYMLVFSLSQQVDGQFKVRAVKEFLDSKYCAEFFPAERRRRRELYLRSRL</sequence>
<comment type="caution">
    <text evidence="2">The sequence shown here is derived from an EMBL/GenBank/DDBJ whole genome shotgun (WGS) entry which is preliminary data.</text>
</comment>
<dbReference type="InterPro" id="IPR037401">
    <property type="entry name" value="SnoaL-like"/>
</dbReference>
<reference evidence="2" key="1">
    <citation type="journal article" date="2021" name="New Phytol.">
        <title>Evolutionary innovations through gain and loss of genes in the ectomycorrhizal Boletales.</title>
        <authorList>
            <person name="Wu G."/>
            <person name="Miyauchi S."/>
            <person name="Morin E."/>
            <person name="Kuo A."/>
            <person name="Drula E."/>
            <person name="Varga T."/>
            <person name="Kohler A."/>
            <person name="Feng B."/>
            <person name="Cao Y."/>
            <person name="Lipzen A."/>
            <person name="Daum C."/>
            <person name="Hundley H."/>
            <person name="Pangilinan J."/>
            <person name="Johnson J."/>
            <person name="Barry K."/>
            <person name="LaButti K."/>
            <person name="Ng V."/>
            <person name="Ahrendt S."/>
            <person name="Min B."/>
            <person name="Choi I.G."/>
            <person name="Park H."/>
            <person name="Plett J.M."/>
            <person name="Magnuson J."/>
            <person name="Spatafora J.W."/>
            <person name="Nagy L.G."/>
            <person name="Henrissat B."/>
            <person name="Grigoriev I.V."/>
            <person name="Yang Z.L."/>
            <person name="Xu J."/>
            <person name="Martin F.M."/>
        </authorList>
    </citation>
    <scope>NUCLEOTIDE SEQUENCE</scope>
    <source>
        <strain evidence="2">KKN 215</strain>
    </source>
</reference>
<dbReference type="SUPFAM" id="SSF54427">
    <property type="entry name" value="NTF2-like"/>
    <property type="match status" value="1"/>
</dbReference>
<proteinExistence type="predicted"/>
<gene>
    <name evidence="2" type="ORF">BXZ70DRAFT_922676</name>
</gene>
<dbReference type="Proteomes" id="UP000813824">
    <property type="component" value="Unassembled WGS sequence"/>
</dbReference>
<dbReference type="Gene3D" id="3.10.450.50">
    <property type="match status" value="1"/>
</dbReference>